<feature type="transmembrane region" description="Helical" evidence="1">
    <location>
        <begin position="190"/>
        <end position="209"/>
    </location>
</feature>
<keyword evidence="1" id="KW-0812">Transmembrane</keyword>
<evidence type="ECO:0000256" key="1">
    <source>
        <dbReference type="SAM" id="Phobius"/>
    </source>
</evidence>
<gene>
    <name evidence="2" type="ORF">FH607_019870</name>
</gene>
<feature type="transmembrane region" description="Helical" evidence="1">
    <location>
        <begin position="69"/>
        <end position="89"/>
    </location>
</feature>
<feature type="transmembrane region" description="Helical" evidence="1">
    <location>
        <begin position="29"/>
        <end position="49"/>
    </location>
</feature>
<feature type="transmembrane region" description="Helical" evidence="1">
    <location>
        <begin position="120"/>
        <end position="138"/>
    </location>
</feature>
<accession>A0A5N6A2H5</accession>
<sequence length="271" mass="29887">MTHHVPRRNAAVFVAVLRQEFQTIAQYRWWLLAMQASVVVIPLISLLVWRGAISHGADPPVTREYLTTYLVLVSLVTMLTSSWTTRFLAESIRLGRLNTWLVRPCSTHLAAAANNVAEKIAKLATLLPLVAVLAVAFLGDINLPTQPRRWLLFAWALALGATMTFCLDIVVGSLAFWWQDISAVDRFRQLITLLLSGALVPLAVMPSAWGPFLDVLPFGYIVAFPIDTLLEPSGAELGTSLVVQVGWALLLLATARLVWRRGLRLYHGAGA</sequence>
<feature type="transmembrane region" description="Helical" evidence="1">
    <location>
        <begin position="241"/>
        <end position="259"/>
    </location>
</feature>
<protein>
    <recommendedName>
        <fullName evidence="4">ABC transporter permease</fullName>
    </recommendedName>
</protein>
<dbReference type="PANTHER" id="PTHR36832">
    <property type="entry name" value="SLR1174 PROTEIN-RELATED"/>
    <property type="match status" value="1"/>
</dbReference>
<evidence type="ECO:0008006" key="4">
    <source>
        <dbReference type="Google" id="ProtNLM"/>
    </source>
</evidence>
<dbReference type="PANTHER" id="PTHR36832:SF1">
    <property type="entry name" value="SLR1174 PROTEIN"/>
    <property type="match status" value="1"/>
</dbReference>
<dbReference type="InterPro" id="IPR010390">
    <property type="entry name" value="ABC-2_transporter-like"/>
</dbReference>
<dbReference type="RefSeq" id="WP_139670458.1">
    <property type="nucleotide sequence ID" value="NZ_VDLY02000013.1"/>
</dbReference>
<feature type="transmembrane region" description="Helical" evidence="1">
    <location>
        <begin position="150"/>
        <end position="178"/>
    </location>
</feature>
<dbReference type="Pfam" id="PF06182">
    <property type="entry name" value="ABC2_membrane_6"/>
    <property type="match status" value="1"/>
</dbReference>
<dbReference type="OrthoDB" id="8582979at2"/>
<keyword evidence="3" id="KW-1185">Reference proteome</keyword>
<dbReference type="AlphaFoldDB" id="A0A5N6A2H5"/>
<keyword evidence="1" id="KW-1133">Transmembrane helix</keyword>
<evidence type="ECO:0000313" key="2">
    <source>
        <dbReference type="EMBL" id="KAB8162901.1"/>
    </source>
</evidence>
<name>A0A5N6A2H5_9ACTN</name>
<reference evidence="2" key="1">
    <citation type="submission" date="2019-10" db="EMBL/GenBank/DDBJ databases">
        <title>Nonomuraea sp. nov., isolated from Phyllanthus amarus.</title>
        <authorList>
            <person name="Klykleung N."/>
            <person name="Tanasupawat S."/>
        </authorList>
    </citation>
    <scope>NUCLEOTIDE SEQUENCE [LARGE SCALE GENOMIC DNA]</scope>
    <source>
        <strain evidence="2">3MP-10</strain>
    </source>
</reference>
<comment type="caution">
    <text evidence="2">The sequence shown here is derived from an EMBL/GenBank/DDBJ whole genome shotgun (WGS) entry which is preliminary data.</text>
</comment>
<proteinExistence type="predicted"/>
<dbReference type="Proteomes" id="UP000314251">
    <property type="component" value="Unassembled WGS sequence"/>
</dbReference>
<organism evidence="2 3">
    <name type="scientific">Streptomyces mimosae</name>
    <dbReference type="NCBI Taxonomy" id="2586635"/>
    <lineage>
        <taxon>Bacteria</taxon>
        <taxon>Bacillati</taxon>
        <taxon>Actinomycetota</taxon>
        <taxon>Actinomycetes</taxon>
        <taxon>Kitasatosporales</taxon>
        <taxon>Streptomycetaceae</taxon>
        <taxon>Streptomyces</taxon>
    </lineage>
</organism>
<dbReference type="EMBL" id="VDLY02000013">
    <property type="protein sequence ID" value="KAB8162901.1"/>
    <property type="molecule type" value="Genomic_DNA"/>
</dbReference>
<evidence type="ECO:0000313" key="3">
    <source>
        <dbReference type="Proteomes" id="UP000314251"/>
    </source>
</evidence>
<keyword evidence="1" id="KW-0472">Membrane</keyword>